<feature type="compositionally biased region" description="Polar residues" evidence="1">
    <location>
        <begin position="14"/>
        <end position="25"/>
    </location>
</feature>
<dbReference type="PANTHER" id="PTHR38698:SF1">
    <property type="entry name" value="FUNGAL PROTEIN"/>
    <property type="match status" value="1"/>
</dbReference>
<gene>
    <name evidence="2" type="ORF">M408DRAFT_331080</name>
</gene>
<organism evidence="2 3">
    <name type="scientific">Serendipita vermifera MAFF 305830</name>
    <dbReference type="NCBI Taxonomy" id="933852"/>
    <lineage>
        <taxon>Eukaryota</taxon>
        <taxon>Fungi</taxon>
        <taxon>Dikarya</taxon>
        <taxon>Basidiomycota</taxon>
        <taxon>Agaricomycotina</taxon>
        <taxon>Agaricomycetes</taxon>
        <taxon>Sebacinales</taxon>
        <taxon>Serendipitaceae</taxon>
        <taxon>Serendipita</taxon>
    </lineage>
</organism>
<feature type="region of interest" description="Disordered" evidence="1">
    <location>
        <begin position="1"/>
        <end position="82"/>
    </location>
</feature>
<accession>A0A0C3ALQ3</accession>
<protein>
    <submittedName>
        <fullName evidence="2">Uncharacterized protein</fullName>
    </submittedName>
</protein>
<dbReference type="AlphaFoldDB" id="A0A0C3ALQ3"/>
<name>A0A0C3ALQ3_SERVB</name>
<feature type="region of interest" description="Disordered" evidence="1">
    <location>
        <begin position="206"/>
        <end position="234"/>
    </location>
</feature>
<dbReference type="InterPro" id="IPR031355">
    <property type="entry name" value="YBL010C/LAA2-like"/>
</dbReference>
<sequence>MDFGASAVWGDAPSLSTTTQPTATVSLFAPPKDDPFDEFDDFGDAKEAEPSQAMDDDDFGDFGDFADETVATNGQGHDHGAFGFADDELQTSTLQKSWSPLSLDPMPNSIELTEQVQELLSNVVQGSDIDFMLTGDGIRQIESPTQLLVSPDSRSLYKTLFEEAAPSLRAPNWIRSRIRRNHLIALGIPVNLDEVNPQANGRALPTLNIITRPGSAPPRPGSRQSRSRPDSRIATPVQTATTARYDSAANAAIRNLGPKPEIDQGKINMLLNLDPDNLPLLPIPKLEAHNAAIRAQTVAASQLLSYLLQSRDALQQDSDAFNKNIADLVNEAQRIKSGMRRTPAKRGSGM</sequence>
<dbReference type="HOGENOM" id="CLU_731781_0_0_1"/>
<reference evidence="3" key="2">
    <citation type="submission" date="2015-01" db="EMBL/GenBank/DDBJ databases">
        <title>Evolutionary Origins and Diversification of the Mycorrhizal Mutualists.</title>
        <authorList>
            <consortium name="DOE Joint Genome Institute"/>
            <consortium name="Mycorrhizal Genomics Consortium"/>
            <person name="Kohler A."/>
            <person name="Kuo A."/>
            <person name="Nagy L.G."/>
            <person name="Floudas D."/>
            <person name="Copeland A."/>
            <person name="Barry K.W."/>
            <person name="Cichocki N."/>
            <person name="Veneault-Fourrey C."/>
            <person name="LaButti K."/>
            <person name="Lindquist E.A."/>
            <person name="Lipzen A."/>
            <person name="Lundell T."/>
            <person name="Morin E."/>
            <person name="Murat C."/>
            <person name="Riley R."/>
            <person name="Ohm R."/>
            <person name="Sun H."/>
            <person name="Tunlid A."/>
            <person name="Henrissat B."/>
            <person name="Grigoriev I.V."/>
            <person name="Hibbett D.S."/>
            <person name="Martin F."/>
        </authorList>
    </citation>
    <scope>NUCLEOTIDE SEQUENCE [LARGE SCALE GENOMIC DNA]</scope>
    <source>
        <strain evidence="3">MAFF 305830</strain>
    </source>
</reference>
<evidence type="ECO:0000256" key="1">
    <source>
        <dbReference type="SAM" id="MobiDB-lite"/>
    </source>
</evidence>
<dbReference type="Proteomes" id="UP000054097">
    <property type="component" value="Unassembled WGS sequence"/>
</dbReference>
<dbReference type="STRING" id="933852.A0A0C3ALQ3"/>
<feature type="compositionally biased region" description="Acidic residues" evidence="1">
    <location>
        <begin position="54"/>
        <end position="67"/>
    </location>
</feature>
<evidence type="ECO:0000313" key="3">
    <source>
        <dbReference type="Proteomes" id="UP000054097"/>
    </source>
</evidence>
<dbReference type="PANTHER" id="PTHR38698">
    <property type="entry name" value="EXPRESSED PROTEIN"/>
    <property type="match status" value="1"/>
</dbReference>
<dbReference type="Pfam" id="PF17104">
    <property type="entry name" value="YBL010C_LAA2"/>
    <property type="match status" value="1"/>
</dbReference>
<dbReference type="EMBL" id="KN824313">
    <property type="protein sequence ID" value="KIM25515.1"/>
    <property type="molecule type" value="Genomic_DNA"/>
</dbReference>
<proteinExistence type="predicted"/>
<evidence type="ECO:0000313" key="2">
    <source>
        <dbReference type="EMBL" id="KIM25515.1"/>
    </source>
</evidence>
<dbReference type="OrthoDB" id="5378975at2759"/>
<keyword evidence="3" id="KW-1185">Reference proteome</keyword>
<reference evidence="2 3" key="1">
    <citation type="submission" date="2014-04" db="EMBL/GenBank/DDBJ databases">
        <authorList>
            <consortium name="DOE Joint Genome Institute"/>
            <person name="Kuo A."/>
            <person name="Zuccaro A."/>
            <person name="Kohler A."/>
            <person name="Nagy L.G."/>
            <person name="Floudas D."/>
            <person name="Copeland A."/>
            <person name="Barry K.W."/>
            <person name="Cichocki N."/>
            <person name="Veneault-Fourrey C."/>
            <person name="LaButti K."/>
            <person name="Lindquist E.A."/>
            <person name="Lipzen A."/>
            <person name="Lundell T."/>
            <person name="Morin E."/>
            <person name="Murat C."/>
            <person name="Sun H."/>
            <person name="Tunlid A."/>
            <person name="Henrissat B."/>
            <person name="Grigoriev I.V."/>
            <person name="Hibbett D.S."/>
            <person name="Martin F."/>
            <person name="Nordberg H.P."/>
            <person name="Cantor M.N."/>
            <person name="Hua S.X."/>
        </authorList>
    </citation>
    <scope>NUCLEOTIDE SEQUENCE [LARGE SCALE GENOMIC DNA]</scope>
    <source>
        <strain evidence="2 3">MAFF 305830</strain>
    </source>
</reference>